<dbReference type="EMBL" id="BAABBB010000015">
    <property type="protein sequence ID" value="GAA3539200.1"/>
    <property type="molecule type" value="Genomic_DNA"/>
</dbReference>
<organism evidence="2 3">
    <name type="scientific">Nocardioides daeguensis</name>
    <dbReference type="NCBI Taxonomy" id="908359"/>
    <lineage>
        <taxon>Bacteria</taxon>
        <taxon>Bacillati</taxon>
        <taxon>Actinomycetota</taxon>
        <taxon>Actinomycetes</taxon>
        <taxon>Propionibacteriales</taxon>
        <taxon>Nocardioidaceae</taxon>
        <taxon>Nocardioides</taxon>
    </lineage>
</organism>
<comment type="caution">
    <text evidence="2">The sequence shown here is derived from an EMBL/GenBank/DDBJ whole genome shotgun (WGS) entry which is preliminary data.</text>
</comment>
<feature type="compositionally biased region" description="Low complexity" evidence="1">
    <location>
        <begin position="88"/>
        <end position="98"/>
    </location>
</feature>
<protein>
    <submittedName>
        <fullName evidence="2">Uncharacterized protein</fullName>
    </submittedName>
</protein>
<sequence>MNTDPYERRLDREIEPPSARPSADAEVNALAHHRDPSLSQGGASAPEDLGRPSVAWVRPSELPTTVGSKFIRRGIDLQSELTRRARRGPGAAARSAQRLSRRSIARPVPSTPTVERGVEL</sequence>
<feature type="compositionally biased region" description="Basic and acidic residues" evidence="1">
    <location>
        <begin position="1"/>
        <end position="15"/>
    </location>
</feature>
<proteinExistence type="predicted"/>
<evidence type="ECO:0000313" key="3">
    <source>
        <dbReference type="Proteomes" id="UP001500301"/>
    </source>
</evidence>
<accession>A0ABP6VU73</accession>
<dbReference type="RefSeq" id="WP_218235325.1">
    <property type="nucleotide sequence ID" value="NZ_JAHTKU010000019.1"/>
</dbReference>
<keyword evidence="3" id="KW-1185">Reference proteome</keyword>
<reference evidence="3" key="1">
    <citation type="journal article" date="2019" name="Int. J. Syst. Evol. Microbiol.">
        <title>The Global Catalogue of Microorganisms (GCM) 10K type strain sequencing project: providing services to taxonomists for standard genome sequencing and annotation.</title>
        <authorList>
            <consortium name="The Broad Institute Genomics Platform"/>
            <consortium name="The Broad Institute Genome Sequencing Center for Infectious Disease"/>
            <person name="Wu L."/>
            <person name="Ma J."/>
        </authorList>
    </citation>
    <scope>NUCLEOTIDE SEQUENCE [LARGE SCALE GENOMIC DNA]</scope>
    <source>
        <strain evidence="3">JCM 17460</strain>
    </source>
</reference>
<dbReference type="Proteomes" id="UP001500301">
    <property type="component" value="Unassembled WGS sequence"/>
</dbReference>
<feature type="region of interest" description="Disordered" evidence="1">
    <location>
        <begin position="1"/>
        <end position="54"/>
    </location>
</feature>
<feature type="region of interest" description="Disordered" evidence="1">
    <location>
        <begin position="81"/>
        <end position="120"/>
    </location>
</feature>
<gene>
    <name evidence="2" type="ORF">GCM10022263_28400</name>
</gene>
<evidence type="ECO:0000256" key="1">
    <source>
        <dbReference type="SAM" id="MobiDB-lite"/>
    </source>
</evidence>
<name>A0ABP6VU73_9ACTN</name>
<evidence type="ECO:0000313" key="2">
    <source>
        <dbReference type="EMBL" id="GAA3539200.1"/>
    </source>
</evidence>